<evidence type="ECO:0000256" key="1">
    <source>
        <dbReference type="ARBA" id="ARBA00022723"/>
    </source>
</evidence>
<evidence type="ECO:0000313" key="5">
    <source>
        <dbReference type="Proteomes" id="UP000472265"/>
    </source>
</evidence>
<protein>
    <recommendedName>
        <fullName evidence="3">EF-hand domain-containing protein</fullName>
    </recommendedName>
</protein>
<dbReference type="SUPFAM" id="SSF47473">
    <property type="entry name" value="EF-hand"/>
    <property type="match status" value="1"/>
</dbReference>
<dbReference type="InterPro" id="IPR013787">
    <property type="entry name" value="S100_Ca-bd_sub"/>
</dbReference>
<dbReference type="InParanoid" id="A0A671W847"/>
<feature type="domain" description="EF-hand" evidence="3">
    <location>
        <begin position="45"/>
        <end position="80"/>
    </location>
</feature>
<sequence length="88" mass="9911">MSKLFASMIFLQEIFDEHAKKDGDPNTLSKKEASDLLRSELMMEPKQVDAEKLFKSLDMDGNGVVSFEEFVTFAAAMTMVLPRKSCSQ</sequence>
<reference evidence="4" key="3">
    <citation type="submission" date="2025-09" db="UniProtKB">
        <authorList>
            <consortium name="Ensembl"/>
        </authorList>
    </citation>
    <scope>IDENTIFICATION</scope>
</reference>
<dbReference type="Proteomes" id="UP000472265">
    <property type="component" value="Chromosome 17"/>
</dbReference>
<dbReference type="Pfam" id="PF13499">
    <property type="entry name" value="EF-hand_7"/>
    <property type="match status" value="1"/>
</dbReference>
<dbReference type="OMA" id="LMMEPKQ"/>
<keyword evidence="1" id="KW-0479">Metal-binding</keyword>
<dbReference type="Ensembl" id="ENSSAUT00010037131.1">
    <property type="protein sequence ID" value="ENSSAUP00010035243.1"/>
    <property type="gene ID" value="ENSSAUG00010014918.1"/>
</dbReference>
<dbReference type="GO" id="GO:0005737">
    <property type="term" value="C:cytoplasm"/>
    <property type="evidence" value="ECO:0007669"/>
    <property type="project" value="TreeGrafter"/>
</dbReference>
<keyword evidence="2" id="KW-0106">Calcium</keyword>
<reference evidence="4" key="2">
    <citation type="submission" date="2025-08" db="UniProtKB">
        <authorList>
            <consortium name="Ensembl"/>
        </authorList>
    </citation>
    <scope>IDENTIFICATION</scope>
</reference>
<dbReference type="PROSITE" id="PS00018">
    <property type="entry name" value="EF_HAND_1"/>
    <property type="match status" value="1"/>
</dbReference>
<dbReference type="SMART" id="SM01394">
    <property type="entry name" value="S_100"/>
    <property type="match status" value="1"/>
</dbReference>
<dbReference type="PROSITE" id="PS50222">
    <property type="entry name" value="EF_HAND_2"/>
    <property type="match status" value="1"/>
</dbReference>
<dbReference type="PANTHER" id="PTHR11639:SF118">
    <property type="entry name" value="PROTEIN S100"/>
    <property type="match status" value="1"/>
</dbReference>
<evidence type="ECO:0000313" key="4">
    <source>
        <dbReference type="Ensembl" id="ENSSAUP00010035243.1"/>
    </source>
</evidence>
<evidence type="ECO:0000259" key="3">
    <source>
        <dbReference type="PROSITE" id="PS50222"/>
    </source>
</evidence>
<proteinExistence type="predicted"/>
<accession>A0A671W847</accession>
<reference evidence="4" key="1">
    <citation type="submission" date="2021-04" db="EMBL/GenBank/DDBJ databases">
        <authorList>
            <consortium name="Wellcome Sanger Institute Data Sharing"/>
        </authorList>
    </citation>
    <scope>NUCLEOTIDE SEQUENCE [LARGE SCALE GENOMIC DNA]</scope>
</reference>
<dbReference type="PANTHER" id="PTHR11639">
    <property type="entry name" value="S100 CALCIUM-BINDING PROTEIN"/>
    <property type="match status" value="1"/>
</dbReference>
<dbReference type="GeneTree" id="ENSGT01150000287010"/>
<evidence type="ECO:0000256" key="2">
    <source>
        <dbReference type="ARBA" id="ARBA00022837"/>
    </source>
</evidence>
<organism evidence="4 5">
    <name type="scientific">Sparus aurata</name>
    <name type="common">Gilthead sea bream</name>
    <dbReference type="NCBI Taxonomy" id="8175"/>
    <lineage>
        <taxon>Eukaryota</taxon>
        <taxon>Metazoa</taxon>
        <taxon>Chordata</taxon>
        <taxon>Craniata</taxon>
        <taxon>Vertebrata</taxon>
        <taxon>Euteleostomi</taxon>
        <taxon>Actinopterygii</taxon>
        <taxon>Neopterygii</taxon>
        <taxon>Teleostei</taxon>
        <taxon>Neoteleostei</taxon>
        <taxon>Acanthomorphata</taxon>
        <taxon>Eupercaria</taxon>
        <taxon>Spariformes</taxon>
        <taxon>Sparidae</taxon>
        <taxon>Sparus</taxon>
    </lineage>
</organism>
<name>A0A671W847_SPAAU</name>
<dbReference type="GO" id="GO:0048306">
    <property type="term" value="F:calcium-dependent protein binding"/>
    <property type="evidence" value="ECO:0007669"/>
    <property type="project" value="TreeGrafter"/>
</dbReference>
<dbReference type="Gene3D" id="1.10.238.10">
    <property type="entry name" value="EF-hand"/>
    <property type="match status" value="1"/>
</dbReference>
<dbReference type="InterPro" id="IPR002048">
    <property type="entry name" value="EF_hand_dom"/>
</dbReference>
<dbReference type="InterPro" id="IPR018247">
    <property type="entry name" value="EF_Hand_1_Ca_BS"/>
</dbReference>
<keyword evidence="5" id="KW-1185">Reference proteome</keyword>
<dbReference type="InterPro" id="IPR011992">
    <property type="entry name" value="EF-hand-dom_pair"/>
</dbReference>
<dbReference type="AlphaFoldDB" id="A0A671W847"/>
<dbReference type="SMART" id="SM00054">
    <property type="entry name" value="EFh"/>
    <property type="match status" value="1"/>
</dbReference>
<dbReference type="GO" id="GO:0005509">
    <property type="term" value="F:calcium ion binding"/>
    <property type="evidence" value="ECO:0007669"/>
    <property type="project" value="InterPro"/>
</dbReference>